<keyword evidence="2" id="KW-1185">Reference proteome</keyword>
<proteinExistence type="predicted"/>
<reference evidence="1 2" key="1">
    <citation type="submission" date="2013-09" db="EMBL/GenBank/DDBJ databases">
        <title>Corchorus capsularis genome sequencing.</title>
        <authorList>
            <person name="Alam M."/>
            <person name="Haque M.S."/>
            <person name="Islam M.S."/>
            <person name="Emdad E.M."/>
            <person name="Islam M.M."/>
            <person name="Ahmed B."/>
            <person name="Halim A."/>
            <person name="Hossen Q.M.M."/>
            <person name="Hossain M.Z."/>
            <person name="Ahmed R."/>
            <person name="Khan M.M."/>
            <person name="Islam R."/>
            <person name="Rashid M.M."/>
            <person name="Khan S.A."/>
            <person name="Rahman M.S."/>
            <person name="Alam M."/>
        </authorList>
    </citation>
    <scope>NUCLEOTIDE SEQUENCE [LARGE SCALE GENOMIC DNA]</scope>
    <source>
        <strain evidence="2">cv. CVL-1</strain>
        <tissue evidence="1">Whole seedling</tissue>
    </source>
</reference>
<sequence>MASPSQTSGNSSEFSLLNAEIKPVINGPRMQATNETKHDQVEQNSSKLSTFNQLDNALIQGHVSVS</sequence>
<organism evidence="1 2">
    <name type="scientific">Corchorus capsularis</name>
    <name type="common">Jute</name>
    <dbReference type="NCBI Taxonomy" id="210143"/>
    <lineage>
        <taxon>Eukaryota</taxon>
        <taxon>Viridiplantae</taxon>
        <taxon>Streptophyta</taxon>
        <taxon>Embryophyta</taxon>
        <taxon>Tracheophyta</taxon>
        <taxon>Spermatophyta</taxon>
        <taxon>Magnoliopsida</taxon>
        <taxon>eudicotyledons</taxon>
        <taxon>Gunneridae</taxon>
        <taxon>Pentapetalae</taxon>
        <taxon>rosids</taxon>
        <taxon>malvids</taxon>
        <taxon>Malvales</taxon>
        <taxon>Malvaceae</taxon>
        <taxon>Grewioideae</taxon>
        <taxon>Apeibeae</taxon>
        <taxon>Corchorus</taxon>
    </lineage>
</organism>
<protein>
    <submittedName>
        <fullName evidence="1">Uncharacterized protein</fullName>
    </submittedName>
</protein>
<dbReference type="Proteomes" id="UP000188268">
    <property type="component" value="Unassembled WGS sequence"/>
</dbReference>
<evidence type="ECO:0000313" key="2">
    <source>
        <dbReference type="Proteomes" id="UP000188268"/>
    </source>
</evidence>
<name>A0A1R3HHH3_COCAP</name>
<dbReference type="Gramene" id="OMO69826">
    <property type="protein sequence ID" value="OMO69826"/>
    <property type="gene ID" value="CCACVL1_19245"/>
</dbReference>
<gene>
    <name evidence="1" type="ORF">CCACVL1_19245</name>
</gene>
<accession>A0A1R3HHH3</accession>
<dbReference type="AlphaFoldDB" id="A0A1R3HHH3"/>
<dbReference type="EMBL" id="AWWV01011950">
    <property type="protein sequence ID" value="OMO69826.1"/>
    <property type="molecule type" value="Genomic_DNA"/>
</dbReference>
<evidence type="ECO:0000313" key="1">
    <source>
        <dbReference type="EMBL" id="OMO69826.1"/>
    </source>
</evidence>
<comment type="caution">
    <text evidence="1">The sequence shown here is derived from an EMBL/GenBank/DDBJ whole genome shotgun (WGS) entry which is preliminary data.</text>
</comment>